<evidence type="ECO:0000256" key="2">
    <source>
        <dbReference type="ARBA" id="ARBA00022692"/>
    </source>
</evidence>
<feature type="transmembrane region" description="Helical" evidence="7">
    <location>
        <begin position="250"/>
        <end position="272"/>
    </location>
</feature>
<keyword evidence="2 7" id="KW-0812">Transmembrane</keyword>
<feature type="transmembrane region" description="Helical" evidence="7">
    <location>
        <begin position="131"/>
        <end position="155"/>
    </location>
</feature>
<gene>
    <name evidence="9" type="ORF">OOW_P131scaffold00629g2</name>
</gene>
<feature type="region of interest" description="Disordered" evidence="6">
    <location>
        <begin position="351"/>
        <end position="370"/>
    </location>
</feature>
<evidence type="ECO:0000256" key="4">
    <source>
        <dbReference type="ARBA" id="ARBA00023136"/>
    </source>
</evidence>
<feature type="transmembrane region" description="Helical" evidence="7">
    <location>
        <begin position="96"/>
        <end position="119"/>
    </location>
</feature>
<name>L7J9X8_PYRO1</name>
<dbReference type="PANTHER" id="PTHR33048:SF47">
    <property type="entry name" value="INTEGRAL MEMBRANE PROTEIN-RELATED"/>
    <property type="match status" value="1"/>
</dbReference>
<dbReference type="GO" id="GO:0016020">
    <property type="term" value="C:membrane"/>
    <property type="evidence" value="ECO:0007669"/>
    <property type="project" value="UniProtKB-SubCell"/>
</dbReference>
<keyword evidence="3 7" id="KW-1133">Transmembrane helix</keyword>
<keyword evidence="4 7" id="KW-0472">Membrane</keyword>
<protein>
    <recommendedName>
        <fullName evidence="8">Rhodopsin domain-containing protein</fullName>
    </recommendedName>
</protein>
<comment type="subcellular location">
    <subcellularLocation>
        <location evidence="1">Membrane</location>
        <topology evidence="1">Multi-pass membrane protein</topology>
    </subcellularLocation>
</comment>
<feature type="transmembrane region" description="Helical" evidence="7">
    <location>
        <begin position="20"/>
        <end position="43"/>
    </location>
</feature>
<proteinExistence type="inferred from homology"/>
<evidence type="ECO:0000256" key="6">
    <source>
        <dbReference type="SAM" id="MobiDB-lite"/>
    </source>
</evidence>
<reference evidence="9" key="1">
    <citation type="journal article" date="2012" name="PLoS Genet.">
        <title>Comparative analysis of the genomes of two field isolates of the rice blast fungus Magnaporthe oryzae.</title>
        <authorList>
            <person name="Xue M."/>
            <person name="Yang J."/>
            <person name="Li Z."/>
            <person name="Hu S."/>
            <person name="Yao N."/>
            <person name="Dean R.A."/>
            <person name="Zhao W."/>
            <person name="Shen M."/>
            <person name="Zhang H."/>
            <person name="Li C."/>
            <person name="Liu L."/>
            <person name="Cao L."/>
            <person name="Xu X."/>
            <person name="Xing Y."/>
            <person name="Hsiang T."/>
            <person name="Zhang Z."/>
            <person name="Xu J.R."/>
            <person name="Peng Y.L."/>
        </authorList>
    </citation>
    <scope>NUCLEOTIDE SEQUENCE [LARGE SCALE GENOMIC DNA]</scope>
    <source>
        <strain evidence="9">P131</strain>
    </source>
</reference>
<evidence type="ECO:0000256" key="7">
    <source>
        <dbReference type="SAM" id="Phobius"/>
    </source>
</evidence>
<sequence>MENPVTVSSPLFRPTDNDRRGLVVVVAIFFIVLIIISIGIQILIRRRGASQSFDWLLYIGAVLMLAHSACYAYSVSVGLGLPKEDEDVDVNAVHKIIYTTSALGISAVFCAKLYMCILIKRINDYGYMFMATRALAGLVVTAFVSGFLCAIFQCALPEPWVAESKSQCVAAARIYLYNGVMNVTTDVFLVILSIAMVWHVQLPQGKNKGLIIALFGFRILCPIAAIPSLLSTEHLYSENDFTWLAVQPVIWQLVSYSLSIIAACIPSLKYIFDSFGGFTLAVEPPYALTKVGTSGFEPTAIDSGGSSNHIATFGSTGAKGGDGGLWLARSQSGVQSGSVHDIRDYDGANGDATDSSAHSLKRPTTAYNLV</sequence>
<feature type="transmembrane region" description="Helical" evidence="7">
    <location>
        <begin position="55"/>
        <end position="76"/>
    </location>
</feature>
<dbReference type="PANTHER" id="PTHR33048">
    <property type="entry name" value="PTH11-LIKE INTEGRAL MEMBRANE PROTEIN (AFU_ORTHOLOGUE AFUA_5G11245)"/>
    <property type="match status" value="1"/>
</dbReference>
<evidence type="ECO:0000259" key="8">
    <source>
        <dbReference type="Pfam" id="PF20684"/>
    </source>
</evidence>
<dbReference type="Pfam" id="PF20684">
    <property type="entry name" value="Fung_rhodopsin"/>
    <property type="match status" value="1"/>
</dbReference>
<organism>
    <name type="scientific">Pyricularia oryzae (strain P131)</name>
    <name type="common">Rice blast fungus</name>
    <name type="synonym">Magnaporthe oryzae</name>
    <dbReference type="NCBI Taxonomy" id="1143193"/>
    <lineage>
        <taxon>Eukaryota</taxon>
        <taxon>Fungi</taxon>
        <taxon>Dikarya</taxon>
        <taxon>Ascomycota</taxon>
        <taxon>Pezizomycotina</taxon>
        <taxon>Sordariomycetes</taxon>
        <taxon>Sordariomycetidae</taxon>
        <taxon>Magnaporthales</taxon>
        <taxon>Pyriculariaceae</taxon>
        <taxon>Pyricularia</taxon>
    </lineage>
</organism>
<dbReference type="EMBL" id="JH794447">
    <property type="protein sequence ID" value="ELQ64355.1"/>
    <property type="molecule type" value="Genomic_DNA"/>
</dbReference>
<accession>L7J9X8</accession>
<dbReference type="InterPro" id="IPR049326">
    <property type="entry name" value="Rhodopsin_dom_fungi"/>
</dbReference>
<evidence type="ECO:0000256" key="1">
    <source>
        <dbReference type="ARBA" id="ARBA00004141"/>
    </source>
</evidence>
<feature type="transmembrane region" description="Helical" evidence="7">
    <location>
        <begin position="210"/>
        <end position="230"/>
    </location>
</feature>
<comment type="similarity">
    <text evidence="5">Belongs to the SAT4 family.</text>
</comment>
<dbReference type="AlphaFoldDB" id="L7J9X8"/>
<evidence type="ECO:0000256" key="3">
    <source>
        <dbReference type="ARBA" id="ARBA00022989"/>
    </source>
</evidence>
<evidence type="ECO:0000313" key="9">
    <source>
        <dbReference type="EMBL" id="ELQ64355.1"/>
    </source>
</evidence>
<feature type="transmembrane region" description="Helical" evidence="7">
    <location>
        <begin position="175"/>
        <end position="198"/>
    </location>
</feature>
<evidence type="ECO:0000256" key="5">
    <source>
        <dbReference type="ARBA" id="ARBA00038359"/>
    </source>
</evidence>
<dbReference type="InterPro" id="IPR052337">
    <property type="entry name" value="SAT4-like"/>
</dbReference>
<feature type="domain" description="Rhodopsin" evidence="8">
    <location>
        <begin position="51"/>
        <end position="272"/>
    </location>
</feature>